<dbReference type="InterPro" id="IPR022238">
    <property type="entry name" value="Bud23_C"/>
</dbReference>
<feature type="domain" description="Methyltransferase type 11" evidence="10">
    <location>
        <begin position="28"/>
        <end position="128"/>
    </location>
</feature>
<dbReference type="InterPro" id="IPR039769">
    <property type="entry name" value="Bud23-like"/>
</dbReference>
<dbReference type="GO" id="GO:0070476">
    <property type="term" value="P:rRNA (guanine-N7)-methylation"/>
    <property type="evidence" value="ECO:0007669"/>
    <property type="project" value="InterPro"/>
</dbReference>
<evidence type="ECO:0000256" key="4">
    <source>
        <dbReference type="ARBA" id="ARBA00022490"/>
    </source>
</evidence>
<keyword evidence="5" id="KW-0489">Methyltransferase</keyword>
<evidence type="ECO:0000256" key="2">
    <source>
        <dbReference type="ARBA" id="ARBA00004496"/>
    </source>
</evidence>
<dbReference type="CDD" id="cd02440">
    <property type="entry name" value="AdoMet_MTases"/>
    <property type="match status" value="1"/>
</dbReference>
<keyword evidence="8" id="KW-0539">Nucleus</keyword>
<dbReference type="GO" id="GO:0005730">
    <property type="term" value="C:nucleolus"/>
    <property type="evidence" value="ECO:0007669"/>
    <property type="project" value="TreeGrafter"/>
</dbReference>
<dbReference type="EMBL" id="GIBP01005920">
    <property type="protein sequence ID" value="NDV34889.1"/>
    <property type="molecule type" value="Transcribed_RNA"/>
</dbReference>
<dbReference type="Pfam" id="PF12589">
    <property type="entry name" value="WBS_methylT"/>
    <property type="match status" value="1"/>
</dbReference>
<accession>A0A6B2LCY1</accession>
<keyword evidence="6" id="KW-0808">Transferase</keyword>
<evidence type="ECO:0000256" key="5">
    <source>
        <dbReference type="ARBA" id="ARBA00022603"/>
    </source>
</evidence>
<protein>
    <recommendedName>
        <fullName evidence="13">Methyltransferase type 11 domain-containing protein</fullName>
    </recommendedName>
</protein>
<evidence type="ECO:0000259" key="11">
    <source>
        <dbReference type="Pfam" id="PF12589"/>
    </source>
</evidence>
<feature type="region of interest" description="Disordered" evidence="9">
    <location>
        <begin position="186"/>
        <end position="254"/>
    </location>
</feature>
<dbReference type="Pfam" id="PF08241">
    <property type="entry name" value="Methyltransf_11"/>
    <property type="match status" value="1"/>
</dbReference>
<proteinExistence type="inferred from homology"/>
<feature type="compositionally biased region" description="Basic and acidic residues" evidence="9">
    <location>
        <begin position="212"/>
        <end position="241"/>
    </location>
</feature>
<dbReference type="AlphaFoldDB" id="A0A6B2LCY1"/>
<organism evidence="12">
    <name type="scientific">Arcella intermedia</name>
    <dbReference type="NCBI Taxonomy" id="1963864"/>
    <lineage>
        <taxon>Eukaryota</taxon>
        <taxon>Amoebozoa</taxon>
        <taxon>Tubulinea</taxon>
        <taxon>Elardia</taxon>
        <taxon>Arcellinida</taxon>
        <taxon>Sphaerothecina</taxon>
        <taxon>Arcellidae</taxon>
        <taxon>Arcella</taxon>
    </lineage>
</organism>
<evidence type="ECO:0000256" key="3">
    <source>
        <dbReference type="ARBA" id="ARBA00005547"/>
    </source>
</evidence>
<dbReference type="PANTHER" id="PTHR12734:SF0">
    <property type="entry name" value="18S RRNA (GUANINE-N(7))-METHYLTRANSFERASE-RELATED"/>
    <property type="match status" value="1"/>
</dbReference>
<dbReference type="SUPFAM" id="SSF53335">
    <property type="entry name" value="S-adenosyl-L-methionine-dependent methyltransferases"/>
    <property type="match status" value="1"/>
</dbReference>
<dbReference type="PANTHER" id="PTHR12734">
    <property type="entry name" value="METHYLTRANSFERASE-RELATED"/>
    <property type="match status" value="1"/>
</dbReference>
<comment type="similarity">
    <text evidence="3">Belongs to the class I-like SAM-binding methyltransferase superfamily. BUD23/WBSCR22 family.</text>
</comment>
<evidence type="ECO:0000313" key="12">
    <source>
        <dbReference type="EMBL" id="NDV34889.1"/>
    </source>
</evidence>
<dbReference type="GO" id="GO:0016435">
    <property type="term" value="F:rRNA (guanine) methyltransferase activity"/>
    <property type="evidence" value="ECO:0007669"/>
    <property type="project" value="InterPro"/>
</dbReference>
<sequence length="254" mass="28055">MQDVQVQLAERALELLALPPNTSKLIMDIGCGTGISGLVLQKAGHTWLGLDISEHMLITGKKSGEQEGDLMRHDMGTGLGFRSGIFDGVISISALQWLCNADSSAANPVTRINRFFNSLYACMVRGGRAVFQFYPENSQQIELLTSAALRSGFTGGLLVDYPNSTKAKKYFLVLFAGTLPGQHMPKALGAEQSSDTVSFVGQRDRMRKSKGKKSDRAPVKSKEWILNKKERQRKQGKETRPDSAYTGRKRRPKF</sequence>
<evidence type="ECO:0000256" key="8">
    <source>
        <dbReference type="ARBA" id="ARBA00023242"/>
    </source>
</evidence>
<evidence type="ECO:0000256" key="7">
    <source>
        <dbReference type="ARBA" id="ARBA00022691"/>
    </source>
</evidence>
<feature type="domain" description="18S rRNA (guanine(1575)-N(7))-methyltransferase Bud23 C-terminal" evidence="11">
    <location>
        <begin position="174"/>
        <end position="251"/>
    </location>
</feature>
<name>A0A6B2LCY1_9EUKA</name>
<reference evidence="12" key="1">
    <citation type="journal article" date="2020" name="J. Eukaryot. Microbiol.">
        <title>De novo Sequencing, Assembly and Annotation of the Transcriptome for the Free-Living Testate Amoeba Arcella intermedia.</title>
        <authorList>
            <person name="Ribeiro G.M."/>
            <person name="Porfirio-Sousa A.L."/>
            <person name="Maurer-Alcala X.X."/>
            <person name="Katz L.A."/>
            <person name="Lahr D.J.G."/>
        </authorList>
    </citation>
    <scope>NUCLEOTIDE SEQUENCE</scope>
</reference>
<evidence type="ECO:0008006" key="13">
    <source>
        <dbReference type="Google" id="ProtNLM"/>
    </source>
</evidence>
<keyword evidence="7" id="KW-0949">S-adenosyl-L-methionine</keyword>
<dbReference type="InterPro" id="IPR013216">
    <property type="entry name" value="Methyltransf_11"/>
</dbReference>
<evidence type="ECO:0000256" key="9">
    <source>
        <dbReference type="SAM" id="MobiDB-lite"/>
    </source>
</evidence>
<keyword evidence="4" id="KW-0963">Cytoplasm</keyword>
<evidence type="ECO:0000256" key="1">
    <source>
        <dbReference type="ARBA" id="ARBA00004123"/>
    </source>
</evidence>
<comment type="subcellular location">
    <subcellularLocation>
        <location evidence="2">Cytoplasm</location>
    </subcellularLocation>
    <subcellularLocation>
        <location evidence="1">Nucleus</location>
    </subcellularLocation>
</comment>
<evidence type="ECO:0000256" key="6">
    <source>
        <dbReference type="ARBA" id="ARBA00022679"/>
    </source>
</evidence>
<dbReference type="InterPro" id="IPR029063">
    <property type="entry name" value="SAM-dependent_MTases_sf"/>
</dbReference>
<evidence type="ECO:0000259" key="10">
    <source>
        <dbReference type="Pfam" id="PF08241"/>
    </source>
</evidence>
<dbReference type="GO" id="GO:0005737">
    <property type="term" value="C:cytoplasm"/>
    <property type="evidence" value="ECO:0007669"/>
    <property type="project" value="UniProtKB-SubCell"/>
</dbReference>
<dbReference type="Gene3D" id="3.40.50.150">
    <property type="entry name" value="Vaccinia Virus protein VP39"/>
    <property type="match status" value="1"/>
</dbReference>